<reference evidence="11" key="1">
    <citation type="journal article" date="2012" name="Nat. Biotechnol.">
        <title>Reference genome sequence of the model plant Setaria.</title>
        <authorList>
            <person name="Bennetzen J.L."/>
            <person name="Schmutz J."/>
            <person name="Wang H."/>
            <person name="Percifield R."/>
            <person name="Hawkins J."/>
            <person name="Pontaroli A.C."/>
            <person name="Estep M."/>
            <person name="Feng L."/>
            <person name="Vaughn J.N."/>
            <person name="Grimwood J."/>
            <person name="Jenkins J."/>
            <person name="Barry K."/>
            <person name="Lindquist E."/>
            <person name="Hellsten U."/>
            <person name="Deshpande S."/>
            <person name="Wang X."/>
            <person name="Wu X."/>
            <person name="Mitros T."/>
            <person name="Triplett J."/>
            <person name="Yang X."/>
            <person name="Ye C.Y."/>
            <person name="Mauro-Herrera M."/>
            <person name="Wang L."/>
            <person name="Li P."/>
            <person name="Sharma M."/>
            <person name="Sharma R."/>
            <person name="Ronald P.C."/>
            <person name="Panaud O."/>
            <person name="Kellogg E.A."/>
            <person name="Brutnell T.P."/>
            <person name="Doust A.N."/>
            <person name="Tuskan G.A."/>
            <person name="Rokhsar D."/>
            <person name="Devos K.M."/>
        </authorList>
    </citation>
    <scope>NUCLEOTIDE SEQUENCE [LARGE SCALE GENOMIC DNA]</scope>
    <source>
        <strain evidence="11">Yugu1</strain>
    </source>
</reference>
<keyword evidence="4" id="KW-0732">Signal</keyword>
<dbReference type="InterPro" id="IPR032675">
    <property type="entry name" value="LRR_dom_sf"/>
</dbReference>
<evidence type="ECO:0000256" key="3">
    <source>
        <dbReference type="ARBA" id="ARBA00022692"/>
    </source>
</evidence>
<evidence type="ECO:0008006" key="12">
    <source>
        <dbReference type="Google" id="ProtNLM"/>
    </source>
</evidence>
<dbReference type="AlphaFoldDB" id="A0A368R3K9"/>
<dbReference type="EMBL" id="CM003532">
    <property type="protein sequence ID" value="RCV24781.1"/>
    <property type="molecule type" value="Genomic_DNA"/>
</dbReference>
<dbReference type="OrthoDB" id="994806at2759"/>
<evidence type="ECO:0000256" key="10">
    <source>
        <dbReference type="SAM" id="Phobius"/>
    </source>
</evidence>
<dbReference type="PANTHER" id="PTHR48061">
    <property type="entry name" value="LEUCINE-RICH REPEAT RECEPTOR PROTEIN KINASE EMS1-LIKE-RELATED"/>
    <property type="match status" value="1"/>
</dbReference>
<dbReference type="SUPFAM" id="SSF52058">
    <property type="entry name" value="L domain-like"/>
    <property type="match status" value="1"/>
</dbReference>
<keyword evidence="6 10" id="KW-1133">Transmembrane helix</keyword>
<dbReference type="InterPro" id="IPR001611">
    <property type="entry name" value="Leu-rich_rpt"/>
</dbReference>
<evidence type="ECO:0000256" key="1">
    <source>
        <dbReference type="ARBA" id="ARBA00004479"/>
    </source>
</evidence>
<keyword evidence="5" id="KW-0677">Repeat</keyword>
<accession>A0A368R3K9</accession>
<evidence type="ECO:0000256" key="5">
    <source>
        <dbReference type="ARBA" id="ARBA00022737"/>
    </source>
</evidence>
<evidence type="ECO:0000256" key="4">
    <source>
        <dbReference type="ARBA" id="ARBA00022729"/>
    </source>
</evidence>
<name>A0A368R3K9_SETIT</name>
<feature type="transmembrane region" description="Helical" evidence="10">
    <location>
        <begin position="353"/>
        <end position="375"/>
    </location>
</feature>
<protein>
    <recommendedName>
        <fullName evidence="12">Leucine-rich repeat-containing N-terminal plant-type domain-containing protein</fullName>
    </recommendedName>
</protein>
<keyword evidence="2" id="KW-0433">Leucine-rich repeat</keyword>
<evidence type="ECO:0000256" key="8">
    <source>
        <dbReference type="ARBA" id="ARBA00023180"/>
    </source>
</evidence>
<evidence type="ECO:0000256" key="6">
    <source>
        <dbReference type="ARBA" id="ARBA00022989"/>
    </source>
</evidence>
<keyword evidence="7 10" id="KW-0472">Membrane</keyword>
<dbReference type="PANTHER" id="PTHR48061:SF44">
    <property type="entry name" value="LEUCINE-RICH REPEAT-CONTAINING N-TERMINAL PLANT-TYPE DOMAIN-CONTAINING PROTEIN"/>
    <property type="match status" value="1"/>
</dbReference>
<evidence type="ECO:0000256" key="2">
    <source>
        <dbReference type="ARBA" id="ARBA00022614"/>
    </source>
</evidence>
<reference evidence="11" key="2">
    <citation type="submission" date="2015-07" db="EMBL/GenBank/DDBJ databases">
        <authorList>
            <person name="Noorani M."/>
        </authorList>
    </citation>
    <scope>NUCLEOTIDE SEQUENCE</scope>
    <source>
        <strain evidence="11">Yugu1</strain>
    </source>
</reference>
<keyword evidence="8" id="KW-0325">Glycoprotein</keyword>
<evidence type="ECO:0000313" key="11">
    <source>
        <dbReference type="EMBL" id="RCV24781.1"/>
    </source>
</evidence>
<evidence type="ECO:0000256" key="7">
    <source>
        <dbReference type="ARBA" id="ARBA00023136"/>
    </source>
</evidence>
<dbReference type="InterPro" id="IPR046956">
    <property type="entry name" value="RLP23-like"/>
</dbReference>
<organism evidence="11">
    <name type="scientific">Setaria italica</name>
    <name type="common">Foxtail millet</name>
    <name type="synonym">Panicum italicum</name>
    <dbReference type="NCBI Taxonomy" id="4555"/>
    <lineage>
        <taxon>Eukaryota</taxon>
        <taxon>Viridiplantae</taxon>
        <taxon>Streptophyta</taxon>
        <taxon>Embryophyta</taxon>
        <taxon>Tracheophyta</taxon>
        <taxon>Spermatophyta</taxon>
        <taxon>Magnoliopsida</taxon>
        <taxon>Liliopsida</taxon>
        <taxon>Poales</taxon>
        <taxon>Poaceae</taxon>
        <taxon>PACMAD clade</taxon>
        <taxon>Panicoideae</taxon>
        <taxon>Panicodae</taxon>
        <taxon>Paniceae</taxon>
        <taxon>Cenchrinae</taxon>
        <taxon>Setaria</taxon>
    </lineage>
</organism>
<dbReference type="GO" id="GO:0016020">
    <property type="term" value="C:membrane"/>
    <property type="evidence" value="ECO:0007669"/>
    <property type="project" value="UniProtKB-SubCell"/>
</dbReference>
<comment type="subcellular location">
    <subcellularLocation>
        <location evidence="1">Membrane</location>
        <topology evidence="1">Single-pass type I membrane protein</topology>
    </subcellularLocation>
</comment>
<dbReference type="Pfam" id="PF13855">
    <property type="entry name" value="LRR_8"/>
    <property type="match status" value="1"/>
</dbReference>
<gene>
    <name evidence="11" type="ORF">SETIT_5G114100v2</name>
</gene>
<evidence type="ECO:0000256" key="9">
    <source>
        <dbReference type="SAM" id="MobiDB-lite"/>
    </source>
</evidence>
<proteinExistence type="predicted"/>
<dbReference type="Pfam" id="PF00560">
    <property type="entry name" value="LRR_1"/>
    <property type="match status" value="1"/>
</dbReference>
<dbReference type="STRING" id="4555.A0A368R3K9"/>
<dbReference type="Gene3D" id="3.80.10.10">
    <property type="entry name" value="Ribonuclease Inhibitor"/>
    <property type="match status" value="2"/>
</dbReference>
<feature type="region of interest" description="Disordered" evidence="9">
    <location>
        <begin position="322"/>
        <end position="344"/>
    </location>
</feature>
<dbReference type="FunFam" id="3.80.10.10:FF:000383">
    <property type="entry name" value="Leucine-rich repeat receptor protein kinase EMS1"/>
    <property type="match status" value="1"/>
</dbReference>
<dbReference type="PROSITE" id="PS51450">
    <property type="entry name" value="LRR"/>
    <property type="match status" value="1"/>
</dbReference>
<sequence>MDNYNFPEPIPTWISNLMNLKFLSLYDDNFYGPIPPWISNLTQLSVIVFSRNDLTGELPQTNMRNIASISNSKITNTETGSKRVLNGDIPPSSCSARRLEILNLSYNNFGGMIPSCLIQDNSRILKLRGNRIHGILNNQITGSFPSWLGVLPKLKVLVLRSNQFFGMITDLQENGQIINNFSSLHILDLASNSIIGHLPQGWLIELKSMMANNNDDGQIVGHQTNMSQGFYRDTVTITFKGFDIIFTKILTTFKVIDLSNNSFDGLIPESVGRLSSLHGLNMSHNNFTEQIPSQLGNLTRLESLDLSWNHLSGNPDLCGSQVPKQCDNPGSTTTPRASDHPESNSLWQDRTEAILLFTFVGLGFGVGFALAIMFLHFCRIDGWSRKCFCIHM</sequence>
<keyword evidence="3 10" id="KW-0812">Transmembrane</keyword>